<evidence type="ECO:0000256" key="1">
    <source>
        <dbReference type="ARBA" id="ARBA00004141"/>
    </source>
</evidence>
<feature type="transmembrane region" description="Helical" evidence="5">
    <location>
        <begin position="439"/>
        <end position="457"/>
    </location>
</feature>
<accession>A0A6J7RHC5</accession>
<gene>
    <name evidence="7" type="ORF">UFOPK4175_00080</name>
</gene>
<dbReference type="PANTHER" id="PTHR37422">
    <property type="entry name" value="TEICHURONIC ACID BIOSYNTHESIS PROTEIN TUAE"/>
    <property type="match status" value="1"/>
</dbReference>
<name>A0A6J7RHC5_9ZZZZ</name>
<feature type="transmembrane region" description="Helical" evidence="5">
    <location>
        <begin position="249"/>
        <end position="267"/>
    </location>
</feature>
<feature type="transmembrane region" description="Helical" evidence="5">
    <location>
        <begin position="297"/>
        <end position="314"/>
    </location>
</feature>
<keyword evidence="2 5" id="KW-0812">Transmembrane</keyword>
<evidence type="ECO:0000256" key="3">
    <source>
        <dbReference type="ARBA" id="ARBA00022989"/>
    </source>
</evidence>
<dbReference type="InterPro" id="IPR051533">
    <property type="entry name" value="WaaL-like"/>
</dbReference>
<organism evidence="7">
    <name type="scientific">freshwater metagenome</name>
    <dbReference type="NCBI Taxonomy" id="449393"/>
    <lineage>
        <taxon>unclassified sequences</taxon>
        <taxon>metagenomes</taxon>
        <taxon>ecological metagenomes</taxon>
    </lineage>
</organism>
<evidence type="ECO:0000256" key="4">
    <source>
        <dbReference type="ARBA" id="ARBA00023136"/>
    </source>
</evidence>
<dbReference type="GO" id="GO:0016020">
    <property type="term" value="C:membrane"/>
    <property type="evidence" value="ECO:0007669"/>
    <property type="project" value="UniProtKB-SubCell"/>
</dbReference>
<feature type="transmembrane region" description="Helical" evidence="5">
    <location>
        <begin position="29"/>
        <end position="47"/>
    </location>
</feature>
<proteinExistence type="predicted"/>
<keyword evidence="3 5" id="KW-1133">Transmembrane helix</keyword>
<feature type="transmembrane region" description="Helical" evidence="5">
    <location>
        <begin position="167"/>
        <end position="186"/>
    </location>
</feature>
<evidence type="ECO:0000313" key="7">
    <source>
        <dbReference type="EMBL" id="CAB5028245.1"/>
    </source>
</evidence>
<feature type="transmembrane region" description="Helical" evidence="5">
    <location>
        <begin position="321"/>
        <end position="339"/>
    </location>
</feature>
<dbReference type="Pfam" id="PF04932">
    <property type="entry name" value="Wzy_C"/>
    <property type="match status" value="1"/>
</dbReference>
<comment type="subcellular location">
    <subcellularLocation>
        <location evidence="1">Membrane</location>
        <topology evidence="1">Multi-pass membrane protein</topology>
    </subcellularLocation>
</comment>
<feature type="transmembrane region" description="Helical" evidence="5">
    <location>
        <begin position="84"/>
        <end position="102"/>
    </location>
</feature>
<feature type="transmembrane region" description="Helical" evidence="5">
    <location>
        <begin position="109"/>
        <end position="126"/>
    </location>
</feature>
<feature type="domain" description="O-antigen ligase-related" evidence="6">
    <location>
        <begin position="279"/>
        <end position="415"/>
    </location>
</feature>
<dbReference type="InterPro" id="IPR007016">
    <property type="entry name" value="O-antigen_ligase-rel_domated"/>
</dbReference>
<evidence type="ECO:0000259" key="6">
    <source>
        <dbReference type="Pfam" id="PF04932"/>
    </source>
</evidence>
<protein>
    <submittedName>
        <fullName evidence="7">Unannotated protein</fullName>
    </submittedName>
</protein>
<sequence>MATALSLTICSLLAGATLVVHSATARARLMLATLVLAPLILILHVANADQLATLRERPALGVAAVVIGISAVGALTILFTRQSAAFPIAVVLTLPFRIPIAVGDSTANLLLGLYLVVAAGALAWILPRLRSGADEEGSPPGALEWVIAAVLVCYSLQSAYGLGSAPALENVVFFYVPFAMLFVLIARSHWTEKLAGRTLAVLVGLALLLTAVGFFEFATHEIFLNPKVIASNQFSDYFRVNSVFFDPNIFGRFLVVVIVLLVAWICWQQRNRQVLLGALAVAVLFGGLLITLSQSSFVALLAGLAVIAALRWSVRWTVGIVITVLLIGGIGAAVGSGAISGGRTAERVTSGRAALITGGGKLFTERPLQGWGAGSFARQYRRENNASFERAASASHTIPVTVAAEQGLIGLIAYLALLAFAFIRALRGARAAPWPEMQVGVAAAFTAVVVHTFIYAAFLEDPLTWVLLGVATALAGARASDPEARPPQ</sequence>
<dbReference type="AlphaFoldDB" id="A0A6J7RHC5"/>
<evidence type="ECO:0000256" key="5">
    <source>
        <dbReference type="SAM" id="Phobius"/>
    </source>
</evidence>
<reference evidence="7" key="1">
    <citation type="submission" date="2020-05" db="EMBL/GenBank/DDBJ databases">
        <authorList>
            <person name="Chiriac C."/>
            <person name="Salcher M."/>
            <person name="Ghai R."/>
            <person name="Kavagutti S V."/>
        </authorList>
    </citation>
    <scope>NUCLEOTIDE SEQUENCE</scope>
</reference>
<dbReference type="EMBL" id="CAFBPX010000007">
    <property type="protein sequence ID" value="CAB5028245.1"/>
    <property type="molecule type" value="Genomic_DNA"/>
</dbReference>
<feature type="transmembrane region" description="Helical" evidence="5">
    <location>
        <begin position="408"/>
        <end position="427"/>
    </location>
</feature>
<keyword evidence="4 5" id="KW-0472">Membrane</keyword>
<evidence type="ECO:0000256" key="2">
    <source>
        <dbReference type="ARBA" id="ARBA00022692"/>
    </source>
</evidence>
<feature type="transmembrane region" description="Helical" evidence="5">
    <location>
        <begin position="59"/>
        <end position="78"/>
    </location>
</feature>
<feature type="transmembrane region" description="Helical" evidence="5">
    <location>
        <begin position="274"/>
        <end position="291"/>
    </location>
</feature>
<feature type="transmembrane region" description="Helical" evidence="5">
    <location>
        <begin position="198"/>
        <end position="218"/>
    </location>
</feature>
<dbReference type="PANTHER" id="PTHR37422:SF13">
    <property type="entry name" value="LIPOPOLYSACCHARIDE BIOSYNTHESIS PROTEIN PA4999-RELATED"/>
    <property type="match status" value="1"/>
</dbReference>